<sequence length="167" mass="18619">MNKLFTVLSIVFFLAAQIVSAQCDPKVLKLQSNKARGLKTNMQAEELAMETVIAIDSVKIVLTGSFNGETETLEGNIVEVVSCEWGEYLKNGKTEYRIVVGKDGASMKSIMILESENGNTTLTFFEEDKTDTKLQFVISEYSITEITKPVNTPVQPEKKSKKQKRKS</sequence>
<feature type="chain" id="PRO_5020526983" description="DUF4251 domain-containing protein" evidence="1">
    <location>
        <begin position="22"/>
        <end position="167"/>
    </location>
</feature>
<name>A0A4Q1CNQ1_9BACT</name>
<organism evidence="2 3">
    <name type="scientific">Lacibacter luteus</name>
    <dbReference type="NCBI Taxonomy" id="2508719"/>
    <lineage>
        <taxon>Bacteria</taxon>
        <taxon>Pseudomonadati</taxon>
        <taxon>Bacteroidota</taxon>
        <taxon>Chitinophagia</taxon>
        <taxon>Chitinophagales</taxon>
        <taxon>Chitinophagaceae</taxon>
        <taxon>Lacibacter</taxon>
    </lineage>
</organism>
<dbReference type="OrthoDB" id="676564at2"/>
<accession>A0A4Q1CNQ1</accession>
<evidence type="ECO:0000313" key="2">
    <source>
        <dbReference type="EMBL" id="RXK62767.1"/>
    </source>
</evidence>
<evidence type="ECO:0000256" key="1">
    <source>
        <dbReference type="SAM" id="SignalP"/>
    </source>
</evidence>
<keyword evidence="1" id="KW-0732">Signal</keyword>
<protein>
    <recommendedName>
        <fullName evidence="4">DUF4251 domain-containing protein</fullName>
    </recommendedName>
</protein>
<evidence type="ECO:0008006" key="4">
    <source>
        <dbReference type="Google" id="ProtNLM"/>
    </source>
</evidence>
<evidence type="ECO:0000313" key="3">
    <source>
        <dbReference type="Proteomes" id="UP000290204"/>
    </source>
</evidence>
<proteinExistence type="predicted"/>
<dbReference type="RefSeq" id="WP_129130137.1">
    <property type="nucleotide sequence ID" value="NZ_SDHW01000001.1"/>
</dbReference>
<gene>
    <name evidence="2" type="ORF">ESA94_07155</name>
</gene>
<dbReference type="EMBL" id="SDHW01000001">
    <property type="protein sequence ID" value="RXK62767.1"/>
    <property type="molecule type" value="Genomic_DNA"/>
</dbReference>
<keyword evidence="3" id="KW-1185">Reference proteome</keyword>
<comment type="caution">
    <text evidence="2">The sequence shown here is derived from an EMBL/GenBank/DDBJ whole genome shotgun (WGS) entry which is preliminary data.</text>
</comment>
<dbReference type="Proteomes" id="UP000290204">
    <property type="component" value="Unassembled WGS sequence"/>
</dbReference>
<dbReference type="AlphaFoldDB" id="A0A4Q1CNQ1"/>
<feature type="signal peptide" evidence="1">
    <location>
        <begin position="1"/>
        <end position="21"/>
    </location>
</feature>
<reference evidence="2 3" key="1">
    <citation type="submission" date="2019-01" db="EMBL/GenBank/DDBJ databases">
        <title>Lacibacter sp. strain TTM-7.</title>
        <authorList>
            <person name="Chen W.-M."/>
        </authorList>
    </citation>
    <scope>NUCLEOTIDE SEQUENCE [LARGE SCALE GENOMIC DNA]</scope>
    <source>
        <strain evidence="2 3">TTM-7</strain>
    </source>
</reference>